<dbReference type="EMBL" id="FQZN01000066">
    <property type="protein sequence ID" value="SHJ79871.1"/>
    <property type="molecule type" value="Genomic_DNA"/>
</dbReference>
<evidence type="ECO:0000256" key="1">
    <source>
        <dbReference type="ARBA" id="ARBA00009693"/>
    </source>
</evidence>
<dbReference type="GeneID" id="92714965"/>
<sequence>MRKRLLLSLALLCAVSVWAAQRSSEEAFRVACSFFEKYATTRAVGDVRLVAVSGDLLKYASTRGLSGEPSFYVYNQGQSAYVIVSGDDRMKPVLGYSDCGAFVTGNLPSNIQSWLESYHAVYVALNAGEQVVKEPRLLMRTAFPDMVEPLLKDINWNQDAPYNNSCPLDKGQRSMTGCVATAMAMMLKYYNFPVKGKGTHSYKLASGIECSFDYGNTTFSWDKMLSRYVNGSYTAEQAASVAELMYACGVAVDMTYSSVGSGAYSYKVGQALIDYFGYDENMGYVYREYFTSEEWMNMIKTELSEGRPIFYNGVSKDVGHAFVFDGYDARDMVHVNWGWGGANNGYFEVSSLNPSSPGIGGGTNLGGGFVYQQGMIIGMRPPVETSMFVSHFMLGGLKFSQNKLVKGVPFDMTITGLFNMSVTFRGGELGLIAEKDGKQVELMTASLPELISHRGYANAPIQGVKIPDDLADGTYMLYLATKETREAAWSRARGTYGAETQFTLTVAGSECTLALFEGGLNVHEDLDGSIEILHNLYSGRKADFKVLLSNKNTAHEFYGTAGVLFIAEEKGELEIKSMVGDVQLELKPGTTDREISISGDLISTLTDTKAELPSGDYYICPGVMWGQYIYSIGEGVIPVKVNRAFGVSNLVVKNARLEEDRIEVGDKLKLLADLSLSGIGNVYDETLMAAIFVAGQNSTNNLHYAEVFIEKGRTCDFEMLIDPQIGEGSYNISLYKPEQQGGYDGNKPLCDLQFSVGPFTGIDNERADGDRVRVYQQPAEGVLYIRTDGDIKVVTLYNLSGQQVICLQDPANSDGKEYSVPVAGLASGCYIVAVQLVDGTICHSKFIKR</sequence>
<evidence type="ECO:0000313" key="10">
    <source>
        <dbReference type="Proteomes" id="UP000184192"/>
    </source>
</evidence>
<accession>A0A1M6M8T3</accession>
<dbReference type="NCBIfam" id="TIGR04183">
    <property type="entry name" value="Por_Secre_tail"/>
    <property type="match status" value="1"/>
</dbReference>
<protein>
    <submittedName>
        <fullName evidence="9">Por secretion system C-terminal sorting domain-containing protein</fullName>
    </submittedName>
</protein>
<evidence type="ECO:0000259" key="8">
    <source>
        <dbReference type="Pfam" id="PF13734"/>
    </source>
</evidence>
<dbReference type="RefSeq" id="WP_073315177.1">
    <property type="nucleotide sequence ID" value="NZ_CAMSIL010000014.1"/>
</dbReference>
<proteinExistence type="inferred from homology"/>
<feature type="chain" id="PRO_5013246255" evidence="7">
    <location>
        <begin position="20"/>
        <end position="849"/>
    </location>
</feature>
<evidence type="ECO:0000256" key="3">
    <source>
        <dbReference type="ARBA" id="ARBA00022729"/>
    </source>
</evidence>
<feature type="signal peptide" evidence="7">
    <location>
        <begin position="1"/>
        <end position="19"/>
    </location>
</feature>
<dbReference type="Proteomes" id="UP000184192">
    <property type="component" value="Unassembled WGS sequence"/>
</dbReference>
<evidence type="ECO:0000256" key="5">
    <source>
        <dbReference type="ARBA" id="ARBA00022807"/>
    </source>
</evidence>
<keyword evidence="3 7" id="KW-0732">Signal</keyword>
<evidence type="ECO:0000313" key="9">
    <source>
        <dbReference type="EMBL" id="SHJ79871.1"/>
    </source>
</evidence>
<dbReference type="SUPFAM" id="SSF54001">
    <property type="entry name" value="Cysteine proteinases"/>
    <property type="match status" value="1"/>
</dbReference>
<dbReference type="InterPro" id="IPR038765">
    <property type="entry name" value="Papain-like_cys_pep_sf"/>
</dbReference>
<gene>
    <name evidence="9" type="ORF">SAMN05444350_1664</name>
</gene>
<feature type="active site" description="Nucleophile" evidence="6">
    <location>
        <position position="178"/>
    </location>
</feature>
<dbReference type="Gene3D" id="3.90.70.50">
    <property type="entry name" value="Peptidase C10, streptopain"/>
    <property type="match status" value="1"/>
</dbReference>
<dbReference type="Pfam" id="PF13734">
    <property type="entry name" value="Inhibitor_I69"/>
    <property type="match status" value="1"/>
</dbReference>
<feature type="active site" description="Proton acceptor" evidence="6">
    <location>
        <position position="320"/>
    </location>
</feature>
<evidence type="ECO:0000256" key="7">
    <source>
        <dbReference type="SAM" id="SignalP"/>
    </source>
</evidence>
<dbReference type="eggNOG" id="ENOG50309XW">
    <property type="taxonomic scope" value="Bacteria"/>
</dbReference>
<dbReference type="GO" id="GO:0006508">
    <property type="term" value="P:proteolysis"/>
    <property type="evidence" value="ECO:0007669"/>
    <property type="project" value="UniProtKB-KW"/>
</dbReference>
<evidence type="ECO:0000256" key="6">
    <source>
        <dbReference type="PIRSR" id="PIRSR600200-1"/>
    </source>
</evidence>
<name>A0A1M6M8T3_9BACE</name>
<keyword evidence="4" id="KW-0378">Hydrolase</keyword>
<keyword evidence="10" id="KW-1185">Reference proteome</keyword>
<dbReference type="PRINTS" id="PR00797">
    <property type="entry name" value="STREPTOPAIN"/>
</dbReference>
<organism evidence="9 10">
    <name type="scientific">Bacteroides stercorirosoris</name>
    <dbReference type="NCBI Taxonomy" id="871324"/>
    <lineage>
        <taxon>Bacteria</taxon>
        <taxon>Pseudomonadati</taxon>
        <taxon>Bacteroidota</taxon>
        <taxon>Bacteroidia</taxon>
        <taxon>Bacteroidales</taxon>
        <taxon>Bacteroidaceae</taxon>
        <taxon>Bacteroides</taxon>
    </lineage>
</organism>
<dbReference type="InterPro" id="IPR025896">
    <property type="entry name" value="Spi_Prtas-inh"/>
</dbReference>
<dbReference type="InterPro" id="IPR026444">
    <property type="entry name" value="Secre_tail"/>
</dbReference>
<evidence type="ECO:0000256" key="4">
    <source>
        <dbReference type="ARBA" id="ARBA00022801"/>
    </source>
</evidence>
<evidence type="ECO:0000256" key="2">
    <source>
        <dbReference type="ARBA" id="ARBA00022670"/>
    </source>
</evidence>
<comment type="similarity">
    <text evidence="1">Belongs to the peptidase C10 family.</text>
</comment>
<dbReference type="InterPro" id="IPR000200">
    <property type="entry name" value="Peptidase_C10"/>
</dbReference>
<feature type="domain" description="Spi protease inhibitor" evidence="8">
    <location>
        <begin position="23"/>
        <end position="119"/>
    </location>
</feature>
<dbReference type="Pfam" id="PF01640">
    <property type="entry name" value="Peptidase_C10"/>
    <property type="match status" value="1"/>
</dbReference>
<dbReference type="InterPro" id="IPR044934">
    <property type="entry name" value="Streptopain_sf"/>
</dbReference>
<dbReference type="GO" id="GO:0008234">
    <property type="term" value="F:cysteine-type peptidase activity"/>
    <property type="evidence" value="ECO:0007669"/>
    <property type="project" value="UniProtKB-KW"/>
</dbReference>
<dbReference type="AlphaFoldDB" id="A0A1M6M8T3"/>
<keyword evidence="5" id="KW-0788">Thiol protease</keyword>
<reference evidence="10" key="1">
    <citation type="submission" date="2016-11" db="EMBL/GenBank/DDBJ databases">
        <authorList>
            <person name="Varghese N."/>
            <person name="Submissions S."/>
        </authorList>
    </citation>
    <scope>NUCLEOTIDE SEQUENCE [LARGE SCALE GENOMIC DNA]</scope>
    <source>
        <strain evidence="10">DSM 26884</strain>
    </source>
</reference>
<keyword evidence="2" id="KW-0645">Protease</keyword>